<accession>A0ACB7RQJ4</accession>
<name>A0ACB7RQJ4_HYAAI</name>
<evidence type="ECO:0000313" key="2">
    <source>
        <dbReference type="Proteomes" id="UP000821845"/>
    </source>
</evidence>
<sequence>MIPVHRRKRDLAANAASEATESLPNAESCLANFVLPDQSLPRAGKAKEPAAAIATIPPTTRDSPDPPLPPPEEAASAIFNAHAPTTLHSPSPVPQISSTPRDLVLREEVRSSPSRHTTDQGESDGTNLSYSYALSSPASSCDVSANDQMSSAPANDSVVGASSPRLSDLSPSQPRGKEGALARPSFVLAPVPPQADEEAIRHVARLELTYSVEPGLQ</sequence>
<dbReference type="Proteomes" id="UP000821845">
    <property type="component" value="Chromosome 8"/>
</dbReference>
<dbReference type="EMBL" id="CM023488">
    <property type="protein sequence ID" value="KAH6923658.1"/>
    <property type="molecule type" value="Genomic_DNA"/>
</dbReference>
<protein>
    <submittedName>
        <fullName evidence="1">Uncharacterized protein</fullName>
    </submittedName>
</protein>
<reference evidence="1" key="1">
    <citation type="submission" date="2020-05" db="EMBL/GenBank/DDBJ databases">
        <title>Large-scale comparative analyses of tick genomes elucidate their genetic diversity and vector capacities.</title>
        <authorList>
            <person name="Jia N."/>
            <person name="Wang J."/>
            <person name="Shi W."/>
            <person name="Du L."/>
            <person name="Sun Y."/>
            <person name="Zhan W."/>
            <person name="Jiang J."/>
            <person name="Wang Q."/>
            <person name="Zhang B."/>
            <person name="Ji P."/>
            <person name="Sakyi L.B."/>
            <person name="Cui X."/>
            <person name="Yuan T."/>
            <person name="Jiang B."/>
            <person name="Yang W."/>
            <person name="Lam T.T.-Y."/>
            <person name="Chang Q."/>
            <person name="Ding S."/>
            <person name="Wang X."/>
            <person name="Zhu J."/>
            <person name="Ruan X."/>
            <person name="Zhao L."/>
            <person name="Wei J."/>
            <person name="Que T."/>
            <person name="Du C."/>
            <person name="Cheng J."/>
            <person name="Dai P."/>
            <person name="Han X."/>
            <person name="Huang E."/>
            <person name="Gao Y."/>
            <person name="Liu J."/>
            <person name="Shao H."/>
            <person name="Ye R."/>
            <person name="Li L."/>
            <person name="Wei W."/>
            <person name="Wang X."/>
            <person name="Wang C."/>
            <person name="Yang T."/>
            <person name="Huo Q."/>
            <person name="Li W."/>
            <person name="Guo W."/>
            <person name="Chen H."/>
            <person name="Zhou L."/>
            <person name="Ni X."/>
            <person name="Tian J."/>
            <person name="Zhou Y."/>
            <person name="Sheng Y."/>
            <person name="Liu T."/>
            <person name="Pan Y."/>
            <person name="Xia L."/>
            <person name="Li J."/>
            <person name="Zhao F."/>
            <person name="Cao W."/>
        </authorList>
    </citation>
    <scope>NUCLEOTIDE SEQUENCE</scope>
    <source>
        <strain evidence="1">Hyas-2018</strain>
    </source>
</reference>
<proteinExistence type="predicted"/>
<gene>
    <name evidence="1" type="ORF">HPB50_004398</name>
</gene>
<evidence type="ECO:0000313" key="1">
    <source>
        <dbReference type="EMBL" id="KAH6923658.1"/>
    </source>
</evidence>
<keyword evidence="2" id="KW-1185">Reference proteome</keyword>
<comment type="caution">
    <text evidence="1">The sequence shown here is derived from an EMBL/GenBank/DDBJ whole genome shotgun (WGS) entry which is preliminary data.</text>
</comment>
<organism evidence="1 2">
    <name type="scientific">Hyalomma asiaticum</name>
    <name type="common">Tick</name>
    <dbReference type="NCBI Taxonomy" id="266040"/>
    <lineage>
        <taxon>Eukaryota</taxon>
        <taxon>Metazoa</taxon>
        <taxon>Ecdysozoa</taxon>
        <taxon>Arthropoda</taxon>
        <taxon>Chelicerata</taxon>
        <taxon>Arachnida</taxon>
        <taxon>Acari</taxon>
        <taxon>Parasitiformes</taxon>
        <taxon>Ixodida</taxon>
        <taxon>Ixodoidea</taxon>
        <taxon>Ixodidae</taxon>
        <taxon>Hyalomminae</taxon>
        <taxon>Hyalomma</taxon>
    </lineage>
</organism>